<dbReference type="STRING" id="237069.SAMN05216498_2845"/>
<dbReference type="OrthoDB" id="3010350at2"/>
<keyword evidence="3" id="KW-1185">Reference proteome</keyword>
<evidence type="ECO:0000313" key="2">
    <source>
        <dbReference type="EMBL" id="SDN68690.1"/>
    </source>
</evidence>
<feature type="transmembrane region" description="Helical" evidence="1">
    <location>
        <begin position="20"/>
        <end position="39"/>
    </location>
</feature>
<organism evidence="2 3">
    <name type="scientific">Tenuibacillus multivorans</name>
    <dbReference type="NCBI Taxonomy" id="237069"/>
    <lineage>
        <taxon>Bacteria</taxon>
        <taxon>Bacillati</taxon>
        <taxon>Bacillota</taxon>
        <taxon>Bacilli</taxon>
        <taxon>Bacillales</taxon>
        <taxon>Bacillaceae</taxon>
        <taxon>Tenuibacillus</taxon>
    </lineage>
</organism>
<evidence type="ECO:0000313" key="3">
    <source>
        <dbReference type="Proteomes" id="UP000199334"/>
    </source>
</evidence>
<dbReference type="AlphaFoldDB" id="A0A1H0DEV2"/>
<proteinExistence type="predicted"/>
<protein>
    <submittedName>
        <fullName evidence="2">Uncharacterized protein</fullName>
    </submittedName>
</protein>
<dbReference type="RefSeq" id="WP_093857252.1">
    <property type="nucleotide sequence ID" value="NZ_BJVZ01000004.1"/>
</dbReference>
<sequence length="213" mass="24714">MNQKLEKLKKEIINKVTEMVTVLTSGFLVINFSLFTFFIEDNSRLVWTLDIAVFNLIVSTAFTLLYIIYSFYKAEINVSVKNKVEGVNKLTLDPLGYAKIFCEFKLIGKSKKFNNCFIRLSFPSWITPQVDQEPFLNFDEGKNQILIDLEKLLSRQNFNNTEGSIPIMVISNSSRYNKVFLKLEHEPTVSIYRKLLYKYKTTGMEIVNKEGES</sequence>
<keyword evidence="1" id="KW-0812">Transmembrane</keyword>
<dbReference type="EMBL" id="FNIG01000007">
    <property type="protein sequence ID" value="SDN68690.1"/>
    <property type="molecule type" value="Genomic_DNA"/>
</dbReference>
<keyword evidence="1" id="KW-1133">Transmembrane helix</keyword>
<dbReference type="Proteomes" id="UP000199334">
    <property type="component" value="Unassembled WGS sequence"/>
</dbReference>
<keyword evidence="1" id="KW-0472">Membrane</keyword>
<name>A0A1H0DEV2_9BACI</name>
<reference evidence="2 3" key="1">
    <citation type="submission" date="2016-10" db="EMBL/GenBank/DDBJ databases">
        <authorList>
            <person name="de Groot N.N."/>
        </authorList>
    </citation>
    <scope>NUCLEOTIDE SEQUENCE [LARGE SCALE GENOMIC DNA]</scope>
    <source>
        <strain evidence="2 3">CGMCC 1.3442</strain>
    </source>
</reference>
<feature type="transmembrane region" description="Helical" evidence="1">
    <location>
        <begin position="51"/>
        <end position="72"/>
    </location>
</feature>
<accession>A0A1H0DEV2</accession>
<gene>
    <name evidence="2" type="ORF">SAMN05216498_2845</name>
</gene>
<evidence type="ECO:0000256" key="1">
    <source>
        <dbReference type="SAM" id="Phobius"/>
    </source>
</evidence>